<keyword evidence="3" id="KW-0472">Membrane</keyword>
<dbReference type="Proteomes" id="UP000277580">
    <property type="component" value="Unassembled WGS sequence"/>
</dbReference>
<dbReference type="Gene3D" id="1.20.58.70">
    <property type="match status" value="1"/>
</dbReference>
<feature type="domain" description="T-SNARE coiled-coil homology" evidence="4">
    <location>
        <begin position="186"/>
        <end position="248"/>
    </location>
</feature>
<keyword evidence="3" id="KW-1133">Transmembrane helix</keyword>
<keyword evidence="6" id="KW-1185">Reference proteome</keyword>
<proteinExistence type="inferred from homology"/>
<protein>
    <submittedName>
        <fullName evidence="5">t-SNARE</fullName>
    </submittedName>
</protein>
<dbReference type="GO" id="GO:0005484">
    <property type="term" value="F:SNAP receptor activity"/>
    <property type="evidence" value="ECO:0007669"/>
    <property type="project" value="InterPro"/>
</dbReference>
<feature type="transmembrane region" description="Helical" evidence="3">
    <location>
        <begin position="259"/>
        <end position="279"/>
    </location>
</feature>
<dbReference type="InterPro" id="IPR006011">
    <property type="entry name" value="Syntaxin_N"/>
</dbReference>
<accession>A0A3N4KVD5</accession>
<dbReference type="SUPFAM" id="SSF47661">
    <property type="entry name" value="t-snare proteins"/>
    <property type="match status" value="1"/>
</dbReference>
<dbReference type="CDD" id="cd15840">
    <property type="entry name" value="SNARE_Qa"/>
    <property type="match status" value="1"/>
</dbReference>
<reference evidence="5 6" key="1">
    <citation type="journal article" date="2018" name="Nat. Ecol. Evol.">
        <title>Pezizomycetes genomes reveal the molecular basis of ectomycorrhizal truffle lifestyle.</title>
        <authorList>
            <person name="Murat C."/>
            <person name="Payen T."/>
            <person name="Noel B."/>
            <person name="Kuo A."/>
            <person name="Morin E."/>
            <person name="Chen J."/>
            <person name="Kohler A."/>
            <person name="Krizsan K."/>
            <person name="Balestrini R."/>
            <person name="Da Silva C."/>
            <person name="Montanini B."/>
            <person name="Hainaut M."/>
            <person name="Levati E."/>
            <person name="Barry K.W."/>
            <person name="Belfiori B."/>
            <person name="Cichocki N."/>
            <person name="Clum A."/>
            <person name="Dockter R.B."/>
            <person name="Fauchery L."/>
            <person name="Guy J."/>
            <person name="Iotti M."/>
            <person name="Le Tacon F."/>
            <person name="Lindquist E.A."/>
            <person name="Lipzen A."/>
            <person name="Malagnac F."/>
            <person name="Mello A."/>
            <person name="Molinier V."/>
            <person name="Miyauchi S."/>
            <person name="Poulain J."/>
            <person name="Riccioni C."/>
            <person name="Rubini A."/>
            <person name="Sitrit Y."/>
            <person name="Splivallo R."/>
            <person name="Traeger S."/>
            <person name="Wang M."/>
            <person name="Zifcakova L."/>
            <person name="Wipf D."/>
            <person name="Zambonelli A."/>
            <person name="Paolocci F."/>
            <person name="Nowrousian M."/>
            <person name="Ottonello S."/>
            <person name="Baldrian P."/>
            <person name="Spatafora J.W."/>
            <person name="Henrissat B."/>
            <person name="Nagy L.G."/>
            <person name="Aury J.M."/>
            <person name="Wincker P."/>
            <person name="Grigoriev I.V."/>
            <person name="Bonfante P."/>
            <person name="Martin F.M."/>
        </authorList>
    </citation>
    <scope>NUCLEOTIDE SEQUENCE [LARGE SCALE GENOMIC DNA]</scope>
    <source>
        <strain evidence="5 6">CCBAS932</strain>
    </source>
</reference>
<dbReference type="GO" id="GO:0000149">
    <property type="term" value="F:SNARE binding"/>
    <property type="evidence" value="ECO:0007669"/>
    <property type="project" value="TreeGrafter"/>
</dbReference>
<dbReference type="InterPro" id="IPR045242">
    <property type="entry name" value="Syntaxin"/>
</dbReference>
<dbReference type="GO" id="GO:0006906">
    <property type="term" value="P:vesicle fusion"/>
    <property type="evidence" value="ECO:0007669"/>
    <property type="project" value="TreeGrafter"/>
</dbReference>
<feature type="compositionally biased region" description="Polar residues" evidence="2">
    <location>
        <begin position="11"/>
        <end position="22"/>
    </location>
</feature>
<organism evidence="5 6">
    <name type="scientific">Morchella conica CCBAS932</name>
    <dbReference type="NCBI Taxonomy" id="1392247"/>
    <lineage>
        <taxon>Eukaryota</taxon>
        <taxon>Fungi</taxon>
        <taxon>Dikarya</taxon>
        <taxon>Ascomycota</taxon>
        <taxon>Pezizomycotina</taxon>
        <taxon>Pezizomycetes</taxon>
        <taxon>Pezizales</taxon>
        <taxon>Morchellaceae</taxon>
        <taxon>Morchella</taxon>
    </lineage>
</organism>
<sequence length="280" mass="31254">MSFDRLPSLEAQPTTSRSTGYSDSPEFDRLTTQLSSKLFKLTSNISTLNRELSLVGTKRDSENLRERVKKLLDETREGFKAVGEGVKRVQNWEDCSPSQRYTQEKLSRGMTSALTDFQGIQRLSAEKTRQYVTAARQAQGHINDDGMPIDDLSYSPKSGSGQQQVQVPLVQQQMALAEQSEVDFQEGLIQEREQEIRGIEQGITELNEIFRDLGTMVTEQGVMIDNIEQNVSNAATSTKAADRELTTAARYQKGARNRACCLLLILAIILTVILLAIFLG</sequence>
<dbReference type="FunCoup" id="A0A3N4KVD5">
    <property type="interactions" value="617"/>
</dbReference>
<evidence type="ECO:0000256" key="2">
    <source>
        <dbReference type="SAM" id="MobiDB-lite"/>
    </source>
</evidence>
<dbReference type="InterPro" id="IPR010989">
    <property type="entry name" value="SNARE"/>
</dbReference>
<dbReference type="Pfam" id="PF14523">
    <property type="entry name" value="Syntaxin_2"/>
    <property type="match status" value="1"/>
</dbReference>
<gene>
    <name evidence="5" type="ORF">P167DRAFT_533954</name>
</gene>
<dbReference type="GO" id="GO:0031201">
    <property type="term" value="C:SNARE complex"/>
    <property type="evidence" value="ECO:0007669"/>
    <property type="project" value="TreeGrafter"/>
</dbReference>
<dbReference type="GO" id="GO:0006886">
    <property type="term" value="P:intracellular protein transport"/>
    <property type="evidence" value="ECO:0007669"/>
    <property type="project" value="InterPro"/>
</dbReference>
<dbReference type="GO" id="GO:0012505">
    <property type="term" value="C:endomembrane system"/>
    <property type="evidence" value="ECO:0007669"/>
    <property type="project" value="TreeGrafter"/>
</dbReference>
<dbReference type="EMBL" id="ML119117">
    <property type="protein sequence ID" value="RPB14523.1"/>
    <property type="molecule type" value="Genomic_DNA"/>
</dbReference>
<dbReference type="GO" id="GO:0006896">
    <property type="term" value="P:Golgi to vacuole transport"/>
    <property type="evidence" value="ECO:0007669"/>
    <property type="project" value="TreeGrafter"/>
</dbReference>
<evidence type="ECO:0000259" key="4">
    <source>
        <dbReference type="PROSITE" id="PS50192"/>
    </source>
</evidence>
<dbReference type="GO" id="GO:0048278">
    <property type="term" value="P:vesicle docking"/>
    <property type="evidence" value="ECO:0007669"/>
    <property type="project" value="TreeGrafter"/>
</dbReference>
<keyword evidence="3" id="KW-0812">Transmembrane</keyword>
<dbReference type="OrthoDB" id="364348at2759"/>
<evidence type="ECO:0000256" key="3">
    <source>
        <dbReference type="SAM" id="Phobius"/>
    </source>
</evidence>
<evidence type="ECO:0000313" key="5">
    <source>
        <dbReference type="EMBL" id="RPB14523.1"/>
    </source>
</evidence>
<feature type="region of interest" description="Disordered" evidence="2">
    <location>
        <begin position="1"/>
        <end position="27"/>
    </location>
</feature>
<dbReference type="InterPro" id="IPR000727">
    <property type="entry name" value="T_SNARE_dom"/>
</dbReference>
<dbReference type="STRING" id="1392247.A0A3N4KVD5"/>
<evidence type="ECO:0000256" key="1">
    <source>
        <dbReference type="ARBA" id="ARBA00009063"/>
    </source>
</evidence>
<evidence type="ECO:0000313" key="6">
    <source>
        <dbReference type="Proteomes" id="UP000277580"/>
    </source>
</evidence>
<dbReference type="PANTHER" id="PTHR19957">
    <property type="entry name" value="SYNTAXIN"/>
    <property type="match status" value="1"/>
</dbReference>
<dbReference type="PROSITE" id="PS00914">
    <property type="entry name" value="SYNTAXIN"/>
    <property type="match status" value="1"/>
</dbReference>
<comment type="similarity">
    <text evidence="1">Belongs to the syntaxin family.</text>
</comment>
<dbReference type="PROSITE" id="PS50192">
    <property type="entry name" value="T_SNARE"/>
    <property type="match status" value="1"/>
</dbReference>
<dbReference type="Pfam" id="PF05739">
    <property type="entry name" value="SNARE"/>
    <property type="match status" value="1"/>
</dbReference>
<dbReference type="InterPro" id="IPR006012">
    <property type="entry name" value="Syntaxin/epimorphin_CS"/>
</dbReference>
<dbReference type="SMART" id="SM00397">
    <property type="entry name" value="t_SNARE"/>
    <property type="match status" value="1"/>
</dbReference>
<dbReference type="Gene3D" id="1.20.5.110">
    <property type="match status" value="1"/>
</dbReference>
<dbReference type="AlphaFoldDB" id="A0A3N4KVD5"/>
<name>A0A3N4KVD5_9PEZI</name>
<dbReference type="FunFam" id="1.20.5.110:FF:000059">
    <property type="entry name" value="Related to syntaxin 12"/>
    <property type="match status" value="1"/>
</dbReference>
<dbReference type="InParanoid" id="A0A3N4KVD5"/>
<dbReference type="PANTHER" id="PTHR19957:SF38">
    <property type="entry name" value="LD27581P"/>
    <property type="match status" value="1"/>
</dbReference>